<dbReference type="HOGENOM" id="CLU_502652_0_0_1"/>
<keyword evidence="3" id="KW-1185">Reference proteome</keyword>
<reference evidence="2 3" key="1">
    <citation type="submission" date="2014-04" db="EMBL/GenBank/DDBJ databases">
        <authorList>
            <consortium name="DOE Joint Genome Institute"/>
            <person name="Kuo A."/>
            <person name="Kohler A."/>
            <person name="Nagy L.G."/>
            <person name="Floudas D."/>
            <person name="Copeland A."/>
            <person name="Barry K.W."/>
            <person name="Cichocki N."/>
            <person name="Veneault-Fourrey C."/>
            <person name="LaButti K."/>
            <person name="Lindquist E.A."/>
            <person name="Lipzen A."/>
            <person name="Lundell T."/>
            <person name="Morin E."/>
            <person name="Murat C."/>
            <person name="Sun H."/>
            <person name="Tunlid A."/>
            <person name="Henrissat B."/>
            <person name="Grigoriev I.V."/>
            <person name="Hibbett D.S."/>
            <person name="Martin F."/>
            <person name="Nordberg H.P."/>
            <person name="Cantor M.N."/>
            <person name="Hua S.X."/>
        </authorList>
    </citation>
    <scope>NUCLEOTIDE SEQUENCE [LARGE SCALE GENOMIC DNA]</scope>
    <source>
        <strain evidence="2 3">Foug A</strain>
    </source>
</reference>
<dbReference type="GO" id="GO:0004467">
    <property type="term" value="F:long-chain fatty acid-CoA ligase activity"/>
    <property type="evidence" value="ECO:0007669"/>
    <property type="project" value="TreeGrafter"/>
</dbReference>
<dbReference type="STRING" id="1036808.A0A0C3AJU4"/>
<protein>
    <recommendedName>
        <fullName evidence="1">AMP-dependent synthetase/ligase domain-containing protein</fullName>
    </recommendedName>
</protein>
<dbReference type="EMBL" id="KN822023">
    <property type="protein sequence ID" value="KIM65192.1"/>
    <property type="molecule type" value="Genomic_DNA"/>
</dbReference>
<dbReference type="PANTHER" id="PTHR43272">
    <property type="entry name" value="LONG-CHAIN-FATTY-ACID--COA LIGASE"/>
    <property type="match status" value="1"/>
</dbReference>
<evidence type="ECO:0000259" key="1">
    <source>
        <dbReference type="Pfam" id="PF00501"/>
    </source>
</evidence>
<name>A0A0C3AJU4_9AGAM</name>
<dbReference type="GO" id="GO:0016020">
    <property type="term" value="C:membrane"/>
    <property type="evidence" value="ECO:0007669"/>
    <property type="project" value="TreeGrafter"/>
</dbReference>
<dbReference type="SUPFAM" id="SSF56801">
    <property type="entry name" value="Acetyl-CoA synthetase-like"/>
    <property type="match status" value="1"/>
</dbReference>
<accession>A0A0C3AJU4</accession>
<feature type="domain" description="AMP-dependent synthetase/ligase" evidence="1">
    <location>
        <begin position="98"/>
        <end position="508"/>
    </location>
</feature>
<gene>
    <name evidence="2" type="ORF">SCLCIDRAFT_14912</name>
</gene>
<dbReference type="GO" id="GO:0005783">
    <property type="term" value="C:endoplasmic reticulum"/>
    <property type="evidence" value="ECO:0007669"/>
    <property type="project" value="TreeGrafter"/>
</dbReference>
<dbReference type="Proteomes" id="UP000053989">
    <property type="component" value="Unassembled WGS sequence"/>
</dbReference>
<reference evidence="3" key="2">
    <citation type="submission" date="2015-01" db="EMBL/GenBank/DDBJ databases">
        <title>Evolutionary Origins and Diversification of the Mycorrhizal Mutualists.</title>
        <authorList>
            <consortium name="DOE Joint Genome Institute"/>
            <consortium name="Mycorrhizal Genomics Consortium"/>
            <person name="Kohler A."/>
            <person name="Kuo A."/>
            <person name="Nagy L.G."/>
            <person name="Floudas D."/>
            <person name="Copeland A."/>
            <person name="Barry K.W."/>
            <person name="Cichocki N."/>
            <person name="Veneault-Fourrey C."/>
            <person name="LaButti K."/>
            <person name="Lindquist E.A."/>
            <person name="Lipzen A."/>
            <person name="Lundell T."/>
            <person name="Morin E."/>
            <person name="Murat C."/>
            <person name="Riley R."/>
            <person name="Ohm R."/>
            <person name="Sun H."/>
            <person name="Tunlid A."/>
            <person name="Henrissat B."/>
            <person name="Grigoriev I.V."/>
            <person name="Hibbett D.S."/>
            <person name="Martin F."/>
        </authorList>
    </citation>
    <scope>NUCLEOTIDE SEQUENCE [LARGE SCALE GENOMIC DNA]</scope>
    <source>
        <strain evidence="3">Foug A</strain>
    </source>
</reference>
<evidence type="ECO:0000313" key="3">
    <source>
        <dbReference type="Proteomes" id="UP000053989"/>
    </source>
</evidence>
<dbReference type="InParanoid" id="A0A0C3AJU4"/>
<proteinExistence type="predicted"/>
<dbReference type="AlphaFoldDB" id="A0A0C3AJU4"/>
<evidence type="ECO:0000313" key="2">
    <source>
        <dbReference type="EMBL" id="KIM65192.1"/>
    </source>
</evidence>
<sequence>MPLSDYLVTDDLTIVLGIIGASVYLLQNLYKPQPLVHPIILGRQSDTGRVRHPGESVVYRNYGTGLMGRFPIRPDKDVHVVNDLVRPQFESSRTLWSTKITNAQLNERVTAFGSGIVHILSRQPNVLLLLNDGIEFLIADLALAKFAISSMTLCSPRLLSRVLETHPPSAIIVDVDFLPRLLEMLPNVRGHQLKIIVVGQYEEKTMSKPSSEVEIITWAQVEADGAKTADSTPPPARSPDDAYTVAFFETSTGEMRGVRFTHENMTSGVAAIRALPPASVGLSSLDTIVSCHSLSTPYGRGIAYTALYDNASFATLDSARMYNTASQANKDLKDILSARRFPIPHPTVLFAEPGHLEDLSASILKEAKASWLFSLAWRHKLAGFAEGFISKVSLWDRMVFDNAREHALNHMASTLKVVVVSGGPLSNETLMLTRVALSVPVINSHMHPCASGPVFATNAFDVQVLPSADGRAHVGGPSVNVEAKLKGVSDAEVDPVGELVLRGPSVGRYWVGDEEEEHGGEGAWTETGEVARAMTNGAFSLVGHTA</sequence>
<dbReference type="OrthoDB" id="1700726at2759"/>
<organism evidence="2 3">
    <name type="scientific">Scleroderma citrinum Foug A</name>
    <dbReference type="NCBI Taxonomy" id="1036808"/>
    <lineage>
        <taxon>Eukaryota</taxon>
        <taxon>Fungi</taxon>
        <taxon>Dikarya</taxon>
        <taxon>Basidiomycota</taxon>
        <taxon>Agaricomycotina</taxon>
        <taxon>Agaricomycetes</taxon>
        <taxon>Agaricomycetidae</taxon>
        <taxon>Boletales</taxon>
        <taxon>Sclerodermatineae</taxon>
        <taxon>Sclerodermataceae</taxon>
        <taxon>Scleroderma</taxon>
    </lineage>
</organism>
<dbReference type="Pfam" id="PF00501">
    <property type="entry name" value="AMP-binding"/>
    <property type="match status" value="1"/>
</dbReference>
<dbReference type="InterPro" id="IPR000873">
    <property type="entry name" value="AMP-dep_synth/lig_dom"/>
</dbReference>
<dbReference type="PANTHER" id="PTHR43272:SF11">
    <property type="entry name" value="AMP-DEPENDENT SYNTHETASE_LIGASE DOMAIN-CONTAINING PROTEIN"/>
    <property type="match status" value="1"/>
</dbReference>
<dbReference type="InterPro" id="IPR042099">
    <property type="entry name" value="ANL_N_sf"/>
</dbReference>
<dbReference type="Gene3D" id="3.40.50.12780">
    <property type="entry name" value="N-terminal domain of ligase-like"/>
    <property type="match status" value="1"/>
</dbReference>